<dbReference type="RefSeq" id="WP_111518154.1">
    <property type="nucleotide sequence ID" value="NZ_QKUB01000002.1"/>
</dbReference>
<keyword evidence="1" id="KW-0812">Transmembrane</keyword>
<feature type="transmembrane region" description="Helical" evidence="1">
    <location>
        <begin position="6"/>
        <end position="27"/>
    </location>
</feature>
<organism evidence="2 3">
    <name type="scientific">Metamycoplasma auris</name>
    <dbReference type="NCBI Taxonomy" id="51363"/>
    <lineage>
        <taxon>Bacteria</taxon>
        <taxon>Bacillati</taxon>
        <taxon>Mycoplasmatota</taxon>
        <taxon>Mycoplasmoidales</taxon>
        <taxon>Metamycoplasmataceae</taxon>
        <taxon>Metamycoplasma</taxon>
    </lineage>
</organism>
<accession>A0A2W7G626</accession>
<evidence type="ECO:0000256" key="1">
    <source>
        <dbReference type="SAM" id="Phobius"/>
    </source>
</evidence>
<protein>
    <submittedName>
        <fullName evidence="2">Uncharacterized protein</fullName>
    </submittedName>
</protein>
<dbReference type="AlphaFoldDB" id="A0A2W7G626"/>
<evidence type="ECO:0000313" key="2">
    <source>
        <dbReference type="EMBL" id="PZW01394.1"/>
    </source>
</evidence>
<sequence>MQNDTGKIIVYILLSLILVFVVFYIVWKATKNKRMKRKMDKLEQKKKAETLELYYEFILTYNQIIDFTKEELNKFQNNNTDKKMGQIVKGAEKLLLKLISRDDFAFYFHNNKDYETFVQNAELITTIKANLWDKKIPNVITFFKDEFNSMENKETKEQFIELTNNSINNQFYGN</sequence>
<keyword evidence="1" id="KW-1133">Transmembrane helix</keyword>
<comment type="caution">
    <text evidence="2">The sequence shown here is derived from an EMBL/GenBank/DDBJ whole genome shotgun (WGS) entry which is preliminary data.</text>
</comment>
<dbReference type="NCBIfam" id="NF045939">
    <property type="entry name" value="MHJ_0274_fam"/>
    <property type="match status" value="1"/>
</dbReference>
<dbReference type="OrthoDB" id="398866at2"/>
<gene>
    <name evidence="2" type="ORF">BCF89_10215</name>
</gene>
<keyword evidence="1" id="KW-0472">Membrane</keyword>
<dbReference type="EMBL" id="QKUB01000002">
    <property type="protein sequence ID" value="PZW01394.1"/>
    <property type="molecule type" value="Genomic_DNA"/>
</dbReference>
<dbReference type="Proteomes" id="UP000249646">
    <property type="component" value="Unassembled WGS sequence"/>
</dbReference>
<proteinExistence type="predicted"/>
<name>A0A2W7G626_9BACT</name>
<keyword evidence="3" id="KW-1185">Reference proteome</keyword>
<reference evidence="2 3" key="1">
    <citation type="submission" date="2018-06" db="EMBL/GenBank/DDBJ databases">
        <title>Genomic Encyclopedia of Archaeal and Bacterial Type Strains, Phase II (KMG-II): from individual species to whole genera.</title>
        <authorList>
            <person name="Goeker M."/>
        </authorList>
    </citation>
    <scope>NUCLEOTIDE SEQUENCE [LARGE SCALE GENOMIC DNA]</scope>
    <source>
        <strain evidence="2 3">ATCC 51348</strain>
    </source>
</reference>
<evidence type="ECO:0000313" key="3">
    <source>
        <dbReference type="Proteomes" id="UP000249646"/>
    </source>
</evidence>